<comment type="caution">
    <text evidence="4">The sequence shown here is derived from an EMBL/GenBank/DDBJ whole genome shotgun (WGS) entry which is preliminary data.</text>
</comment>
<keyword evidence="5" id="KW-1185">Reference proteome</keyword>
<evidence type="ECO:0000313" key="5">
    <source>
        <dbReference type="Proteomes" id="UP000316095"/>
    </source>
</evidence>
<dbReference type="Pfam" id="PF00884">
    <property type="entry name" value="Sulfatase"/>
    <property type="match status" value="1"/>
</dbReference>
<accession>A0A5C5XLX8</accession>
<feature type="domain" description="Sulfatase N-terminal" evidence="3">
    <location>
        <begin position="52"/>
        <end position="395"/>
    </location>
</feature>
<protein>
    <submittedName>
        <fullName evidence="4">Arylsulfatase</fullName>
        <ecNumber evidence="4">3.1.6.1</ecNumber>
    </submittedName>
</protein>
<evidence type="ECO:0000259" key="3">
    <source>
        <dbReference type="Pfam" id="PF00884"/>
    </source>
</evidence>
<dbReference type="SUPFAM" id="SSF53649">
    <property type="entry name" value="Alkaline phosphatase-like"/>
    <property type="match status" value="1"/>
</dbReference>
<gene>
    <name evidence="4" type="primary">atsA_34</name>
    <name evidence="4" type="ORF">Pan54_34770</name>
</gene>
<dbReference type="RefSeq" id="WP_146504561.1">
    <property type="nucleotide sequence ID" value="NZ_SJPG01000001.1"/>
</dbReference>
<dbReference type="PANTHER" id="PTHR42693:SF53">
    <property type="entry name" value="ENDO-4-O-SULFATASE"/>
    <property type="match status" value="1"/>
</dbReference>
<dbReference type="InterPro" id="IPR017850">
    <property type="entry name" value="Alkaline_phosphatase_core_sf"/>
</dbReference>
<evidence type="ECO:0000256" key="1">
    <source>
        <dbReference type="ARBA" id="ARBA00008779"/>
    </source>
</evidence>
<sequence>MLWKLTLPRNAQYENYRYLLHRITALILAAWTLHPTIGSANTALSAEKISVPNIILMMSDDLGYGDLTCFNEDSPIKTPHLSEMAAAGLKFTRFYAAAPVCSPTRGSCLTGRHPYRYGIYTANVGHLKQEEIALPELLHEVGYATGHFGKWHLGTLTTEIKDANRGGPKNKQHISPPQQHGYDVCFVTESKVPTFDPLIAPVKNNGKAWDPLVPRADSKIYGTHYWNERGEIVADDLSGDDSQLIMDRAIPFIENATKNHQPFFAVIWFHAPHLPVVADRKYQQIYPEASTYERNYYGCVSALDDQVGRLRKSLRDLQVDQNTMLWFCSDNGPEGQANSAPGSAGILSGRKRSLLEGGIRVPGLFEWPAVVTPGTETDFAVVTSDYLPTILDALQLEYPDNRPLDGISLLPLLQEKSLERKQPIGFQSGPQVAWMSGNHKIYTKDRGKKWQLYDLKADPEESLDLAAQEPELLKSMILAARQWQESCRKSDEEQDYK</sequence>
<dbReference type="Gene3D" id="3.30.1120.10">
    <property type="match status" value="1"/>
</dbReference>
<organism evidence="4 5">
    <name type="scientific">Rubinisphaera italica</name>
    <dbReference type="NCBI Taxonomy" id="2527969"/>
    <lineage>
        <taxon>Bacteria</taxon>
        <taxon>Pseudomonadati</taxon>
        <taxon>Planctomycetota</taxon>
        <taxon>Planctomycetia</taxon>
        <taxon>Planctomycetales</taxon>
        <taxon>Planctomycetaceae</taxon>
        <taxon>Rubinisphaera</taxon>
    </lineage>
</organism>
<name>A0A5C5XLX8_9PLAN</name>
<evidence type="ECO:0000313" key="4">
    <source>
        <dbReference type="EMBL" id="TWT62732.1"/>
    </source>
</evidence>
<dbReference type="EMBL" id="SJPG01000001">
    <property type="protein sequence ID" value="TWT62732.1"/>
    <property type="molecule type" value="Genomic_DNA"/>
</dbReference>
<dbReference type="InterPro" id="IPR050738">
    <property type="entry name" value="Sulfatase"/>
</dbReference>
<dbReference type="Proteomes" id="UP000316095">
    <property type="component" value="Unassembled WGS sequence"/>
</dbReference>
<proteinExistence type="inferred from homology"/>
<keyword evidence="2 4" id="KW-0378">Hydrolase</keyword>
<reference evidence="4 5" key="1">
    <citation type="submission" date="2019-02" db="EMBL/GenBank/DDBJ databases">
        <title>Deep-cultivation of Planctomycetes and their phenomic and genomic characterization uncovers novel biology.</title>
        <authorList>
            <person name="Wiegand S."/>
            <person name="Jogler M."/>
            <person name="Boedeker C."/>
            <person name="Pinto D."/>
            <person name="Vollmers J."/>
            <person name="Rivas-Marin E."/>
            <person name="Kohn T."/>
            <person name="Peeters S.H."/>
            <person name="Heuer A."/>
            <person name="Rast P."/>
            <person name="Oberbeckmann S."/>
            <person name="Bunk B."/>
            <person name="Jeske O."/>
            <person name="Meyerdierks A."/>
            <person name="Storesund J.E."/>
            <person name="Kallscheuer N."/>
            <person name="Luecker S."/>
            <person name="Lage O.M."/>
            <person name="Pohl T."/>
            <person name="Merkel B.J."/>
            <person name="Hornburger P."/>
            <person name="Mueller R.-W."/>
            <person name="Bruemmer F."/>
            <person name="Labrenz M."/>
            <person name="Spormann A.M."/>
            <person name="Op Den Camp H."/>
            <person name="Overmann J."/>
            <person name="Amann R."/>
            <person name="Jetten M.S.M."/>
            <person name="Mascher T."/>
            <person name="Medema M.H."/>
            <person name="Devos D.P."/>
            <person name="Kaster A.-K."/>
            <person name="Ovreas L."/>
            <person name="Rohde M."/>
            <person name="Galperin M.Y."/>
            <person name="Jogler C."/>
        </authorList>
    </citation>
    <scope>NUCLEOTIDE SEQUENCE [LARGE SCALE GENOMIC DNA]</scope>
    <source>
        <strain evidence="4 5">Pan54</strain>
    </source>
</reference>
<dbReference type="InterPro" id="IPR000917">
    <property type="entry name" value="Sulfatase_N"/>
</dbReference>
<dbReference type="OrthoDB" id="9783154at2"/>
<comment type="similarity">
    <text evidence="1">Belongs to the sulfatase family.</text>
</comment>
<evidence type="ECO:0000256" key="2">
    <source>
        <dbReference type="ARBA" id="ARBA00022801"/>
    </source>
</evidence>
<dbReference type="Gene3D" id="3.40.720.10">
    <property type="entry name" value="Alkaline Phosphatase, subunit A"/>
    <property type="match status" value="1"/>
</dbReference>
<dbReference type="PANTHER" id="PTHR42693">
    <property type="entry name" value="ARYLSULFATASE FAMILY MEMBER"/>
    <property type="match status" value="1"/>
</dbReference>
<dbReference type="EC" id="3.1.6.1" evidence="4"/>
<dbReference type="GO" id="GO:0004065">
    <property type="term" value="F:arylsulfatase activity"/>
    <property type="evidence" value="ECO:0007669"/>
    <property type="project" value="UniProtKB-EC"/>
</dbReference>
<dbReference type="AlphaFoldDB" id="A0A5C5XLX8"/>